<dbReference type="AlphaFoldDB" id="A0A2S5R9E3"/>
<organism evidence="1 2">
    <name type="scientific">Holospora curviuscula</name>
    <dbReference type="NCBI Taxonomy" id="1082868"/>
    <lineage>
        <taxon>Bacteria</taxon>
        <taxon>Pseudomonadati</taxon>
        <taxon>Pseudomonadota</taxon>
        <taxon>Alphaproteobacteria</taxon>
        <taxon>Holosporales</taxon>
        <taxon>Holosporaceae</taxon>
        <taxon>Holospora</taxon>
    </lineage>
</organism>
<reference evidence="1 2" key="1">
    <citation type="submission" date="2017-11" db="EMBL/GenBank/DDBJ databases">
        <title>Comparative genomic analysis of Holospora spp., intranuclear symbionts of paramecia.</title>
        <authorList>
            <person name="Garushyants S.K."/>
            <person name="Beliavskaya A."/>
            <person name="Malko D.B."/>
            <person name="Logacheva M.D."/>
            <person name="Rautian M.S."/>
            <person name="Gelfand M.S."/>
        </authorList>
    </citation>
    <scope>NUCLEOTIDE SEQUENCE [LARGE SCALE GENOMIC DNA]</scope>
    <source>
        <strain evidence="2">02AZ16</strain>
    </source>
</reference>
<dbReference type="Proteomes" id="UP000239425">
    <property type="component" value="Unassembled WGS sequence"/>
</dbReference>
<dbReference type="RefSeq" id="WP_165780703.1">
    <property type="nucleotide sequence ID" value="NZ_PHHC01000080.1"/>
</dbReference>
<proteinExistence type="predicted"/>
<comment type="caution">
    <text evidence="1">The sequence shown here is derived from an EMBL/GenBank/DDBJ whole genome shotgun (WGS) entry which is preliminary data.</text>
</comment>
<sequence length="57" mass="6802">MRTNQARFFRKILGDNSRFVESMLLVVRNSVVVFPSQRQLQKGWDNEYGRWPFLPVS</sequence>
<name>A0A2S5R9E3_9PROT</name>
<protein>
    <submittedName>
        <fullName evidence="1">Uncharacterized protein</fullName>
    </submittedName>
</protein>
<gene>
    <name evidence="1" type="ORF">HCUR_00693</name>
</gene>
<evidence type="ECO:0000313" key="1">
    <source>
        <dbReference type="EMBL" id="PPE03913.1"/>
    </source>
</evidence>
<accession>A0A2S5R9E3</accession>
<dbReference type="EMBL" id="PHHC01000080">
    <property type="protein sequence ID" value="PPE03913.1"/>
    <property type="molecule type" value="Genomic_DNA"/>
</dbReference>
<evidence type="ECO:0000313" key="2">
    <source>
        <dbReference type="Proteomes" id="UP000239425"/>
    </source>
</evidence>
<keyword evidence="2" id="KW-1185">Reference proteome</keyword>